<organism evidence="1 2">
    <name type="scientific">Clostridium perfringens</name>
    <dbReference type="NCBI Taxonomy" id="1502"/>
    <lineage>
        <taxon>Bacteria</taxon>
        <taxon>Bacillati</taxon>
        <taxon>Bacillota</taxon>
        <taxon>Clostridia</taxon>
        <taxon>Eubacteriales</taxon>
        <taxon>Clostridiaceae</taxon>
        <taxon>Clostridium</taxon>
    </lineage>
</organism>
<evidence type="ECO:0000313" key="2">
    <source>
        <dbReference type="Proteomes" id="UP000481454"/>
    </source>
</evidence>
<proteinExistence type="predicted"/>
<dbReference type="Proteomes" id="UP000481454">
    <property type="component" value="Unassembled WGS sequence"/>
</dbReference>
<dbReference type="RefSeq" id="WP_164800977.1">
    <property type="nucleotide sequence ID" value="NZ_JAALLZ010000006.1"/>
</dbReference>
<gene>
    <name evidence="1" type="ORF">G6Z34_13175</name>
</gene>
<protein>
    <submittedName>
        <fullName evidence="1">Uncharacterized protein</fullName>
    </submittedName>
</protein>
<dbReference type="AlphaFoldDB" id="A0AAP6WQ06"/>
<dbReference type="EMBL" id="JAALLZ010000006">
    <property type="protein sequence ID" value="NGU31037.1"/>
    <property type="molecule type" value="Genomic_DNA"/>
</dbReference>
<reference evidence="1 2" key="1">
    <citation type="submission" date="2020-02" db="EMBL/GenBank/DDBJ databases">
        <title>Genomic Insights into the Phylogeny and Genetic Plasticity of the Human and Animal Enteric Pathogen Clostridium perfringens.</title>
        <authorList>
            <person name="Feng Y."/>
            <person name="Hu Y."/>
        </authorList>
    </citation>
    <scope>NUCLEOTIDE SEQUENCE [LARGE SCALE GENOMIC DNA]</scope>
    <source>
        <strain evidence="1 2">CP-40</strain>
    </source>
</reference>
<accession>A0AAP6WQ06</accession>
<sequence length="330" mass="38075">MDYFDLYKARCEFVGTSTSENRVINMKDNIERDFQNDATYRKAYINFDENNTIDCRYSEDDADLFKKYFLFKPSDSDRVINGMYITTKKGTFLISETNMSDIYKKAEAYICNVNLRVKGLPDMPCFADNTTYGVKGLKDIYYYKESDKKLKIKVQANNITLKYFEGQRFLFGSNSKFITDMDVKNEWVCYNITSKDFIVLDNQYVLELTKTALMPGKDDFINGVAWNEENSVLNSLEKEETNKEEVVENSQTIEPHMDLKVTKLKGGESLNIKVQPKSAELKVVGENIITEKVEDGLYKLTAKANKKPNVVKVSLVFDNKEVIKKGILIY</sequence>
<evidence type="ECO:0000313" key="1">
    <source>
        <dbReference type="EMBL" id="NGU31037.1"/>
    </source>
</evidence>
<comment type="caution">
    <text evidence="1">The sequence shown here is derived from an EMBL/GenBank/DDBJ whole genome shotgun (WGS) entry which is preliminary data.</text>
</comment>
<name>A0AAP6WQ06_CLOPF</name>